<evidence type="ECO:0000313" key="6">
    <source>
        <dbReference type="EMBL" id="GGG78236.1"/>
    </source>
</evidence>
<name>A0A917HFZ5_9SPHI</name>
<dbReference type="Gene3D" id="1.10.760.10">
    <property type="entry name" value="Cytochrome c-like domain"/>
    <property type="match status" value="1"/>
</dbReference>
<dbReference type="SUPFAM" id="SSF50952">
    <property type="entry name" value="Soluble quinoprotein glucose dehydrogenase"/>
    <property type="match status" value="1"/>
</dbReference>
<gene>
    <name evidence="6" type="ORF">GCM10007415_07830</name>
</gene>
<dbReference type="InterPro" id="IPR055557">
    <property type="entry name" value="DUF7133"/>
</dbReference>
<keyword evidence="1 4" id="KW-0349">Heme</keyword>
<dbReference type="Pfam" id="PF23500">
    <property type="entry name" value="DUF7133"/>
    <property type="match status" value="1"/>
</dbReference>
<evidence type="ECO:0000256" key="4">
    <source>
        <dbReference type="PROSITE-ProRule" id="PRU00433"/>
    </source>
</evidence>
<accession>A0A917HFZ5</accession>
<dbReference type="Gene3D" id="2.120.10.30">
    <property type="entry name" value="TolB, C-terminal domain"/>
    <property type="match status" value="1"/>
</dbReference>
<dbReference type="InterPro" id="IPR011989">
    <property type="entry name" value="ARM-like"/>
</dbReference>
<dbReference type="Gene3D" id="1.25.10.10">
    <property type="entry name" value="Leucine-rich Repeat Variant"/>
    <property type="match status" value="2"/>
</dbReference>
<dbReference type="SUPFAM" id="SSF46626">
    <property type="entry name" value="Cytochrome c"/>
    <property type="match status" value="1"/>
</dbReference>
<dbReference type="PANTHER" id="PTHR33546">
    <property type="entry name" value="LARGE, MULTIFUNCTIONAL SECRETED PROTEIN-RELATED"/>
    <property type="match status" value="1"/>
</dbReference>
<keyword evidence="2 4" id="KW-0479">Metal-binding</keyword>
<comment type="caution">
    <text evidence="6">The sequence shown here is derived from an EMBL/GenBank/DDBJ whole genome shotgun (WGS) entry which is preliminary data.</text>
</comment>
<dbReference type="InterPro" id="IPR011041">
    <property type="entry name" value="Quinoprot_gluc/sorb_DH_b-prop"/>
</dbReference>
<dbReference type="InterPro" id="IPR011042">
    <property type="entry name" value="6-blade_b-propeller_TolB-like"/>
</dbReference>
<dbReference type="EMBL" id="BMER01000001">
    <property type="protein sequence ID" value="GGG78236.1"/>
    <property type="molecule type" value="Genomic_DNA"/>
</dbReference>
<evidence type="ECO:0000313" key="7">
    <source>
        <dbReference type="Proteomes" id="UP000660862"/>
    </source>
</evidence>
<dbReference type="Pfam" id="PF00034">
    <property type="entry name" value="Cytochrom_C"/>
    <property type="match status" value="1"/>
</dbReference>
<dbReference type="GO" id="GO:0009055">
    <property type="term" value="F:electron transfer activity"/>
    <property type="evidence" value="ECO:0007669"/>
    <property type="project" value="InterPro"/>
</dbReference>
<dbReference type="NCBIfam" id="TIGR02604">
    <property type="entry name" value="Piru_Ver_Nterm"/>
    <property type="match status" value="1"/>
</dbReference>
<dbReference type="NCBIfam" id="TIGR02603">
    <property type="entry name" value="CxxCH_TIGR02603"/>
    <property type="match status" value="1"/>
</dbReference>
<dbReference type="InterPro" id="IPR013428">
    <property type="entry name" value="Membrane-bound_put_N"/>
</dbReference>
<reference evidence="6" key="2">
    <citation type="submission" date="2020-09" db="EMBL/GenBank/DDBJ databases">
        <authorList>
            <person name="Sun Q."/>
            <person name="Zhou Y."/>
        </authorList>
    </citation>
    <scope>NUCLEOTIDE SEQUENCE</scope>
    <source>
        <strain evidence="6">CGMCC 1.12195</strain>
    </source>
</reference>
<evidence type="ECO:0000256" key="1">
    <source>
        <dbReference type="ARBA" id="ARBA00022617"/>
    </source>
</evidence>
<dbReference type="InterPro" id="IPR016024">
    <property type="entry name" value="ARM-type_fold"/>
</dbReference>
<dbReference type="PANTHER" id="PTHR33546:SF1">
    <property type="entry name" value="LARGE, MULTIFUNCTIONAL SECRETED PROTEIN"/>
    <property type="match status" value="1"/>
</dbReference>
<evidence type="ECO:0000256" key="2">
    <source>
        <dbReference type="ARBA" id="ARBA00022723"/>
    </source>
</evidence>
<dbReference type="RefSeq" id="WP_188504612.1">
    <property type="nucleotide sequence ID" value="NZ_BMER01000001.1"/>
</dbReference>
<dbReference type="InterPro" id="IPR009056">
    <property type="entry name" value="Cyt_c-like_dom"/>
</dbReference>
<proteinExistence type="predicted"/>
<dbReference type="Proteomes" id="UP000660862">
    <property type="component" value="Unassembled WGS sequence"/>
</dbReference>
<dbReference type="GO" id="GO:0020037">
    <property type="term" value="F:heme binding"/>
    <property type="evidence" value="ECO:0007669"/>
    <property type="project" value="InterPro"/>
</dbReference>
<evidence type="ECO:0000256" key="3">
    <source>
        <dbReference type="ARBA" id="ARBA00023004"/>
    </source>
</evidence>
<dbReference type="AlphaFoldDB" id="A0A917HFZ5"/>
<sequence>MYKTLTDLTIKRKKNREVGLWTVVLCFAWIFPLGCGDHAQKTSKDNQFADHVRTTEFQTPEEEMAGFKLPPGFEITLFASEPDITKPINMEFDDQGRLWVTQSSEYPIAAGPSTGKDRISILEDSDGDGKADVFTHFDDNLNIPIGIMPVSDGAVGFSIPNIYHLKDNDNDGKADEKEVLVGPFGFKDTHGMVNNFIRGYDGWIHACHGFTNISTIAGADGDSVTLVSGNTFRFRIDGSRVEQTTNGRINPFGSAIDERGYLYSVDCHSKPIFQLIPGGDYPQWGRKDPAIGYAPEMMSYELGSTALAGLVYYTDQQFPEAYRHSFFTGDVVTCRIDRNTVTYQGTTPIAKKEDPFLTSEDPWFRPVDIKTGPDGSLYVADFYNRIIGHYEVSLDHPGRDRLSGRIWKITYTGKDKGTLPVKNWAKADLNELIEGLNHPHLATRLKVADRLVEVFKDKAVKPVLERVSSAGSSPTEYIHGLWVLHRLHALPESIIDQALHHGQPIVRQHALRILAESEKLTDAQQRTVLAALADKDPFIQRTASEVLSRFPDIAHVDPLLTLYVNCPAEDSHLKYTALLAVRNNLRGTGVAEQASKMKWDEAKLATIAIAMRDVPSQAAATFVLDYVLHHDIPHEALQKNLEFIGRYASAAQLSQIVPIITEKFANDKQTQLSLFLNIQEGVAQRGLAIHPRLKTWGSQLADYFLNEMTDGQDSWMSKPMENRPEDLSPWSTSDAFLTQVMPAFRIYLSERNGYKPRATLYTRPFTLPAEISMNVFDNDVHNTEEKAGTSKNTVRIRLAGNDQVIGEYRMKQDTKMEFDDLIKPATFDLKGHEGKMGYIEVVDSSETGSIGIGKLEPAVVEMPPYTPSDVDALRQKAAEIAGNFKIAGLKDRLVQIVKAPWVNPDTRLAAANALAGMSAKGDAELLGKIFVDKSEPALLRERLAAILGQLQQGQTQQYLQEGLKGSARPVQLAATTALAGSPRGIELLLQTIEGGKAAVDLLTEFRVKELLDANAKTDQQARIKSLLAKGEDEREARKKLIEDRIAGFKETGKRLEKGRALFEANCAICHQIGGTGGMIGPQLNGIGNWGVRALSEKILDPNRNISESFRTYNIVLDNGKQQTGLYRRTEGEVMVFADISGKEFKIAKKDMRSYTPSPYTLMPDHFRHILSEEEFGALLEYLLSVN</sequence>
<organism evidence="6 7">
    <name type="scientific">Parapedobacter pyrenivorans</name>
    <dbReference type="NCBI Taxonomy" id="1305674"/>
    <lineage>
        <taxon>Bacteria</taxon>
        <taxon>Pseudomonadati</taxon>
        <taxon>Bacteroidota</taxon>
        <taxon>Sphingobacteriia</taxon>
        <taxon>Sphingobacteriales</taxon>
        <taxon>Sphingobacteriaceae</taxon>
        <taxon>Parapedobacter</taxon>
    </lineage>
</organism>
<feature type="domain" description="Cytochrome c" evidence="5">
    <location>
        <begin position="1053"/>
        <end position="1186"/>
    </location>
</feature>
<dbReference type="SUPFAM" id="SSF48371">
    <property type="entry name" value="ARM repeat"/>
    <property type="match status" value="1"/>
</dbReference>
<dbReference type="InterPro" id="IPR036909">
    <property type="entry name" value="Cyt_c-like_dom_sf"/>
</dbReference>
<keyword evidence="7" id="KW-1185">Reference proteome</keyword>
<keyword evidence="3 4" id="KW-0408">Iron</keyword>
<dbReference type="PROSITE" id="PS51007">
    <property type="entry name" value="CYTC"/>
    <property type="match status" value="1"/>
</dbReference>
<protein>
    <recommendedName>
        <fullName evidence="5">Cytochrome c domain-containing protein</fullName>
    </recommendedName>
</protein>
<evidence type="ECO:0000259" key="5">
    <source>
        <dbReference type="PROSITE" id="PS51007"/>
    </source>
</evidence>
<dbReference type="GO" id="GO:0046872">
    <property type="term" value="F:metal ion binding"/>
    <property type="evidence" value="ECO:0007669"/>
    <property type="project" value="UniProtKB-KW"/>
</dbReference>
<reference evidence="6" key="1">
    <citation type="journal article" date="2014" name="Int. J. Syst. Evol. Microbiol.">
        <title>Complete genome sequence of Corynebacterium casei LMG S-19264T (=DSM 44701T), isolated from a smear-ripened cheese.</title>
        <authorList>
            <consortium name="US DOE Joint Genome Institute (JGI-PGF)"/>
            <person name="Walter F."/>
            <person name="Albersmeier A."/>
            <person name="Kalinowski J."/>
            <person name="Ruckert C."/>
        </authorList>
    </citation>
    <scope>NUCLEOTIDE SEQUENCE</scope>
    <source>
        <strain evidence="6">CGMCC 1.12195</strain>
    </source>
</reference>
<dbReference type="InterPro" id="IPR013427">
    <property type="entry name" value="Haem-bd_dom_put"/>
</dbReference>